<evidence type="ECO:0000313" key="3">
    <source>
        <dbReference type="Proteomes" id="UP001172645"/>
    </source>
</evidence>
<feature type="transmembrane region" description="Helical" evidence="1">
    <location>
        <begin position="6"/>
        <end position="25"/>
    </location>
</feature>
<dbReference type="Proteomes" id="UP001172645">
    <property type="component" value="Unassembled WGS sequence"/>
</dbReference>
<keyword evidence="1" id="KW-1133">Transmembrane helix</keyword>
<reference evidence="2" key="1">
    <citation type="submission" date="2023-06" db="EMBL/GenBank/DDBJ databases">
        <title>Phylogenetic Diversity of Rhizobium strains.</title>
        <authorList>
            <person name="Moura F.T."/>
            <person name="Helene L.C.F."/>
            <person name="Hungria M."/>
        </authorList>
    </citation>
    <scope>NUCLEOTIDE SEQUENCE</scope>
    <source>
        <strain evidence="2">CCGE526</strain>
    </source>
</reference>
<keyword evidence="3" id="KW-1185">Reference proteome</keyword>
<keyword evidence="1" id="KW-0812">Transmembrane</keyword>
<gene>
    <name evidence="2" type="ORF">PY649_30310</name>
</gene>
<evidence type="ECO:0000256" key="1">
    <source>
        <dbReference type="SAM" id="Phobius"/>
    </source>
</evidence>
<keyword evidence="1" id="KW-0472">Membrane</keyword>
<protein>
    <submittedName>
        <fullName evidence="2">Uncharacterized protein</fullName>
    </submittedName>
</protein>
<dbReference type="RefSeq" id="WP_285872596.1">
    <property type="nucleotide sequence ID" value="NZ_JARFYM010000040.1"/>
</dbReference>
<dbReference type="EMBL" id="JARFYM010000040">
    <property type="protein sequence ID" value="MDL2403186.1"/>
    <property type="molecule type" value="Genomic_DNA"/>
</dbReference>
<comment type="caution">
    <text evidence="2">The sequence shown here is derived from an EMBL/GenBank/DDBJ whole genome shotgun (WGS) entry which is preliminary data.</text>
</comment>
<sequence length="57" mass="6527">MAEIIASIAGLALVGTTFIVLGYAARMREKEMRRITFEPVVLEFKRRQRRSANSSQR</sequence>
<organism evidence="2 3">
    <name type="scientific">Rhizobium mayense</name>
    <dbReference type="NCBI Taxonomy" id="1312184"/>
    <lineage>
        <taxon>Bacteria</taxon>
        <taxon>Pseudomonadati</taxon>
        <taxon>Pseudomonadota</taxon>
        <taxon>Alphaproteobacteria</taxon>
        <taxon>Hyphomicrobiales</taxon>
        <taxon>Rhizobiaceae</taxon>
        <taxon>Rhizobium/Agrobacterium group</taxon>
        <taxon>Rhizobium</taxon>
    </lineage>
</organism>
<evidence type="ECO:0000313" key="2">
    <source>
        <dbReference type="EMBL" id="MDL2403186.1"/>
    </source>
</evidence>
<accession>A0ABT7K3J2</accession>
<name>A0ABT7K3J2_9HYPH</name>
<proteinExistence type="predicted"/>